<dbReference type="PANTHER" id="PTHR34836">
    <property type="entry name" value="OS06G0188250 PROTEIN"/>
    <property type="match status" value="1"/>
</dbReference>
<dbReference type="Gene3D" id="3.40.50.2300">
    <property type="match status" value="1"/>
</dbReference>
<dbReference type="EMBL" id="OY731402">
    <property type="protein sequence ID" value="CAJ1956100.1"/>
    <property type="molecule type" value="Genomic_DNA"/>
</dbReference>
<dbReference type="Gene3D" id="3.40.190.10">
    <property type="entry name" value="Periplasmic binding protein-like II"/>
    <property type="match status" value="1"/>
</dbReference>
<evidence type="ECO:0008006" key="3">
    <source>
        <dbReference type="Google" id="ProtNLM"/>
    </source>
</evidence>
<proteinExistence type="predicted"/>
<organism evidence="1 2">
    <name type="scientific">Sphenostylis stenocarpa</name>
    <dbReference type="NCBI Taxonomy" id="92480"/>
    <lineage>
        <taxon>Eukaryota</taxon>
        <taxon>Viridiplantae</taxon>
        <taxon>Streptophyta</taxon>
        <taxon>Embryophyta</taxon>
        <taxon>Tracheophyta</taxon>
        <taxon>Spermatophyta</taxon>
        <taxon>Magnoliopsida</taxon>
        <taxon>eudicotyledons</taxon>
        <taxon>Gunneridae</taxon>
        <taxon>Pentapetalae</taxon>
        <taxon>rosids</taxon>
        <taxon>fabids</taxon>
        <taxon>Fabales</taxon>
        <taxon>Fabaceae</taxon>
        <taxon>Papilionoideae</taxon>
        <taxon>50 kb inversion clade</taxon>
        <taxon>NPAAA clade</taxon>
        <taxon>indigoferoid/millettioid clade</taxon>
        <taxon>Phaseoleae</taxon>
        <taxon>Sphenostylis</taxon>
    </lineage>
</organism>
<dbReference type="SUPFAM" id="SSF53850">
    <property type="entry name" value="Periplasmic binding protein-like II"/>
    <property type="match status" value="1"/>
</dbReference>
<dbReference type="PANTHER" id="PTHR34836:SF7">
    <property type="entry name" value="RECEPTOR LIGAND BINDING REGION DOMAIN-CONTAINING PROTEIN"/>
    <property type="match status" value="1"/>
</dbReference>
<reference evidence="1" key="1">
    <citation type="submission" date="2023-10" db="EMBL/GenBank/DDBJ databases">
        <authorList>
            <person name="Domelevo Entfellner J.-B."/>
        </authorList>
    </citation>
    <scope>NUCLEOTIDE SEQUENCE</scope>
</reference>
<gene>
    <name evidence="1" type="ORF">AYBTSS11_LOCUS16479</name>
</gene>
<evidence type="ECO:0000313" key="1">
    <source>
        <dbReference type="EMBL" id="CAJ1956100.1"/>
    </source>
</evidence>
<dbReference type="AlphaFoldDB" id="A0AA86VDT4"/>
<keyword evidence="2" id="KW-1185">Reference proteome</keyword>
<dbReference type="FunFam" id="3.40.190.10:FF:000054">
    <property type="entry name" value="Glutamate receptor"/>
    <property type="match status" value="1"/>
</dbReference>
<protein>
    <recommendedName>
        <fullName evidence="3">Solute-binding protein family 3/N-terminal domain-containing protein</fullName>
    </recommendedName>
</protein>
<evidence type="ECO:0000313" key="2">
    <source>
        <dbReference type="Proteomes" id="UP001189624"/>
    </source>
</evidence>
<sequence length="201" mass="22680">MKFEPDRSLVHPAYGVLNVVGTGLRRISYWSNYSGLSIVSPEILYAKPPNRSSANQKLYSVIWPGETVSKPRGWVFPNNGRQLRIGVPIRVRYCEFVSPVQETETFKVFFCVDVFTATLNLLPYAVPYHFCPIWRRTQKKKKNPSYIELVNLIKTGYFDGAISDIAIVTNWTRIVDFTQPYAASGLVVVAPFTKINPGGGN</sequence>
<dbReference type="Gramene" id="rna-AYBTSS11_LOCUS16479">
    <property type="protein sequence ID" value="CAJ1956100.1"/>
    <property type="gene ID" value="gene-AYBTSS11_LOCUS16479"/>
</dbReference>
<accession>A0AA86VDT4</accession>
<dbReference type="Proteomes" id="UP001189624">
    <property type="component" value="Chromosome 5"/>
</dbReference>
<name>A0AA86VDT4_9FABA</name>
<dbReference type="InterPro" id="IPR015683">
    <property type="entry name" value="Ionotropic_Glu_rcpt"/>
</dbReference>